<dbReference type="Proteomes" id="UP000001941">
    <property type="component" value="Chromosome"/>
</dbReference>
<accession>Q2FRA6</accession>
<dbReference type="EMBL" id="CP000254">
    <property type="protein sequence ID" value="ABD41307.1"/>
    <property type="molecule type" value="Genomic_DNA"/>
</dbReference>
<dbReference type="RefSeq" id="WP_011448572.1">
    <property type="nucleotide sequence ID" value="NC_007796.1"/>
</dbReference>
<name>Q2FRA6_METHJ</name>
<evidence type="ECO:0000313" key="3">
    <source>
        <dbReference type="Proteomes" id="UP000001941"/>
    </source>
</evidence>
<sequence>MYAANPALLPGWIPVAGIIGFIWSLFILIQRLKVCSGLSYLHSILIVMVLIPLLVILLILLLGLTESFTVVGSDKSSVLDVMMATCPFI</sequence>
<feature type="transmembrane region" description="Helical" evidence="1">
    <location>
        <begin position="41"/>
        <end position="64"/>
    </location>
</feature>
<dbReference type="AlphaFoldDB" id="Q2FRA6"/>
<dbReference type="GeneID" id="40920500"/>
<keyword evidence="3" id="KW-1185">Reference proteome</keyword>
<evidence type="ECO:0008006" key="4">
    <source>
        <dbReference type="Google" id="ProtNLM"/>
    </source>
</evidence>
<evidence type="ECO:0000313" key="2">
    <source>
        <dbReference type="EMBL" id="ABD41307.1"/>
    </source>
</evidence>
<protein>
    <recommendedName>
        <fullName evidence="4">Yip1 domain-containing protein</fullName>
    </recommendedName>
</protein>
<feature type="transmembrane region" description="Helical" evidence="1">
    <location>
        <begin position="12"/>
        <end position="29"/>
    </location>
</feature>
<organism evidence="2 3">
    <name type="scientific">Methanospirillum hungatei JF-1 (strain ATCC 27890 / DSM 864 / NBRC 100397 / JF-1)</name>
    <dbReference type="NCBI Taxonomy" id="323259"/>
    <lineage>
        <taxon>Archaea</taxon>
        <taxon>Methanobacteriati</taxon>
        <taxon>Methanobacteriota</taxon>
        <taxon>Stenosarchaea group</taxon>
        <taxon>Methanomicrobia</taxon>
        <taxon>Methanomicrobiales</taxon>
        <taxon>Methanospirillaceae</taxon>
        <taxon>Methanospirillum</taxon>
    </lineage>
</organism>
<dbReference type="InParanoid" id="Q2FRA6"/>
<keyword evidence="1" id="KW-0812">Transmembrane</keyword>
<dbReference type="HOGENOM" id="CLU_2447681_0_0_2"/>
<dbReference type="OrthoDB" id="112431at2157"/>
<dbReference type="EnsemblBacteria" id="ABD41307">
    <property type="protein sequence ID" value="ABD41307"/>
    <property type="gene ID" value="Mhun_1576"/>
</dbReference>
<dbReference type="KEGG" id="mhu:Mhun_1576"/>
<gene>
    <name evidence="2" type="ordered locus">Mhun_1576</name>
</gene>
<keyword evidence="1" id="KW-0472">Membrane</keyword>
<dbReference type="STRING" id="323259.Mhun_1576"/>
<reference evidence="3" key="1">
    <citation type="journal article" date="2016" name="Stand. Genomic Sci.">
        <title>Complete genome sequence of Methanospirillum hungatei type strain JF1.</title>
        <authorList>
            <person name="Gunsalus R.P."/>
            <person name="Cook L.E."/>
            <person name="Crable B."/>
            <person name="Rohlin L."/>
            <person name="McDonald E."/>
            <person name="Mouttaki H."/>
            <person name="Sieber J.R."/>
            <person name="Poweleit N."/>
            <person name="Zhou H."/>
            <person name="Lapidus A.L."/>
            <person name="Daligault H.E."/>
            <person name="Land M."/>
            <person name="Gilna P."/>
            <person name="Ivanova N."/>
            <person name="Kyrpides N."/>
            <person name="Culley D.E."/>
            <person name="McInerney M.J."/>
        </authorList>
    </citation>
    <scope>NUCLEOTIDE SEQUENCE [LARGE SCALE GENOMIC DNA]</scope>
    <source>
        <strain evidence="3">ATCC 27890 / DSM 864 / NBRC 100397 / JF-1</strain>
    </source>
</reference>
<evidence type="ECO:0000256" key="1">
    <source>
        <dbReference type="SAM" id="Phobius"/>
    </source>
</evidence>
<keyword evidence="1" id="KW-1133">Transmembrane helix</keyword>
<proteinExistence type="predicted"/>